<dbReference type="Proteomes" id="UP001500305">
    <property type="component" value="Unassembled WGS sequence"/>
</dbReference>
<evidence type="ECO:0000313" key="2">
    <source>
        <dbReference type="EMBL" id="GAA2260316.1"/>
    </source>
</evidence>
<proteinExistence type="predicted"/>
<name>A0ABN3EJ92_9ACTN</name>
<sequence length="116" mass="12738">MPERMPPAPAAGQSHQAAVNAVRKRPSLIPPPQRLRHRRSFVGEPAELRELLDRVLAAHVAGHGHAGHDSVTNAVVRPDTTHSSMPDLAHWLPAPCSWSAVRPRLPCPVRWPRDDG</sequence>
<organism evidence="2 3">
    <name type="scientific">Kitasatospora cystarginea</name>
    <dbReference type="NCBI Taxonomy" id="58350"/>
    <lineage>
        <taxon>Bacteria</taxon>
        <taxon>Bacillati</taxon>
        <taxon>Actinomycetota</taxon>
        <taxon>Actinomycetes</taxon>
        <taxon>Kitasatosporales</taxon>
        <taxon>Streptomycetaceae</taxon>
        <taxon>Kitasatospora</taxon>
    </lineage>
</organism>
<reference evidence="3" key="1">
    <citation type="journal article" date="2019" name="Int. J. Syst. Evol. Microbiol.">
        <title>The Global Catalogue of Microorganisms (GCM) 10K type strain sequencing project: providing services to taxonomists for standard genome sequencing and annotation.</title>
        <authorList>
            <consortium name="The Broad Institute Genomics Platform"/>
            <consortium name="The Broad Institute Genome Sequencing Center for Infectious Disease"/>
            <person name="Wu L."/>
            <person name="Ma J."/>
        </authorList>
    </citation>
    <scope>NUCLEOTIDE SEQUENCE [LARGE SCALE GENOMIC DNA]</scope>
    <source>
        <strain evidence="3">JCM 7356</strain>
    </source>
</reference>
<evidence type="ECO:0000313" key="3">
    <source>
        <dbReference type="Proteomes" id="UP001500305"/>
    </source>
</evidence>
<gene>
    <name evidence="2" type="ORF">GCM10010430_50480</name>
</gene>
<accession>A0ABN3EJ92</accession>
<dbReference type="EMBL" id="BAAATR010000025">
    <property type="protein sequence ID" value="GAA2260316.1"/>
    <property type="molecule type" value="Genomic_DNA"/>
</dbReference>
<feature type="region of interest" description="Disordered" evidence="1">
    <location>
        <begin position="1"/>
        <end position="40"/>
    </location>
</feature>
<evidence type="ECO:0000256" key="1">
    <source>
        <dbReference type="SAM" id="MobiDB-lite"/>
    </source>
</evidence>
<keyword evidence="3" id="KW-1185">Reference proteome</keyword>
<comment type="caution">
    <text evidence="2">The sequence shown here is derived from an EMBL/GenBank/DDBJ whole genome shotgun (WGS) entry which is preliminary data.</text>
</comment>
<protein>
    <submittedName>
        <fullName evidence="2">Uncharacterized protein</fullName>
    </submittedName>
</protein>